<feature type="compositionally biased region" description="Basic and acidic residues" evidence="1">
    <location>
        <begin position="31"/>
        <end position="44"/>
    </location>
</feature>
<reference evidence="2 3" key="1">
    <citation type="journal article" date="2018" name="Nat. Ecol. Evol.">
        <title>Pezizomycetes genomes reveal the molecular basis of ectomycorrhizal truffle lifestyle.</title>
        <authorList>
            <person name="Murat C."/>
            <person name="Payen T."/>
            <person name="Noel B."/>
            <person name="Kuo A."/>
            <person name="Morin E."/>
            <person name="Chen J."/>
            <person name="Kohler A."/>
            <person name="Krizsan K."/>
            <person name="Balestrini R."/>
            <person name="Da Silva C."/>
            <person name="Montanini B."/>
            <person name="Hainaut M."/>
            <person name="Levati E."/>
            <person name="Barry K.W."/>
            <person name="Belfiori B."/>
            <person name="Cichocki N."/>
            <person name="Clum A."/>
            <person name="Dockter R.B."/>
            <person name="Fauchery L."/>
            <person name="Guy J."/>
            <person name="Iotti M."/>
            <person name="Le Tacon F."/>
            <person name="Lindquist E.A."/>
            <person name="Lipzen A."/>
            <person name="Malagnac F."/>
            <person name="Mello A."/>
            <person name="Molinier V."/>
            <person name="Miyauchi S."/>
            <person name="Poulain J."/>
            <person name="Riccioni C."/>
            <person name="Rubini A."/>
            <person name="Sitrit Y."/>
            <person name="Splivallo R."/>
            <person name="Traeger S."/>
            <person name="Wang M."/>
            <person name="Zifcakova L."/>
            <person name="Wipf D."/>
            <person name="Zambonelli A."/>
            <person name="Paolocci F."/>
            <person name="Nowrousian M."/>
            <person name="Ottonello S."/>
            <person name="Baldrian P."/>
            <person name="Spatafora J.W."/>
            <person name="Henrissat B."/>
            <person name="Nagy L.G."/>
            <person name="Aury J.M."/>
            <person name="Wincker P."/>
            <person name="Grigoriev I.V."/>
            <person name="Bonfante P."/>
            <person name="Martin F.M."/>
        </authorList>
    </citation>
    <scope>NUCLEOTIDE SEQUENCE [LARGE SCALE GENOMIC DNA]</scope>
    <source>
        <strain evidence="2 3">120613-1</strain>
    </source>
</reference>
<evidence type="ECO:0000256" key="1">
    <source>
        <dbReference type="SAM" id="MobiDB-lite"/>
    </source>
</evidence>
<evidence type="ECO:0000313" key="3">
    <source>
        <dbReference type="Proteomes" id="UP000276215"/>
    </source>
</evidence>
<organism evidence="2 3">
    <name type="scientific">Choiromyces venosus 120613-1</name>
    <dbReference type="NCBI Taxonomy" id="1336337"/>
    <lineage>
        <taxon>Eukaryota</taxon>
        <taxon>Fungi</taxon>
        <taxon>Dikarya</taxon>
        <taxon>Ascomycota</taxon>
        <taxon>Pezizomycotina</taxon>
        <taxon>Pezizomycetes</taxon>
        <taxon>Pezizales</taxon>
        <taxon>Tuberaceae</taxon>
        <taxon>Choiromyces</taxon>
    </lineage>
</organism>
<feature type="compositionally biased region" description="Basic and acidic residues" evidence="1">
    <location>
        <begin position="52"/>
        <end position="65"/>
    </location>
</feature>
<dbReference type="Proteomes" id="UP000276215">
    <property type="component" value="Unassembled WGS sequence"/>
</dbReference>
<gene>
    <name evidence="2" type="ORF">L873DRAFT_515845</name>
</gene>
<keyword evidence="3" id="KW-1185">Reference proteome</keyword>
<dbReference type="EMBL" id="ML120549">
    <property type="protein sequence ID" value="RPA89945.1"/>
    <property type="molecule type" value="Genomic_DNA"/>
</dbReference>
<proteinExistence type="predicted"/>
<evidence type="ECO:0000313" key="2">
    <source>
        <dbReference type="EMBL" id="RPA89945.1"/>
    </source>
</evidence>
<dbReference type="AlphaFoldDB" id="A0A3N4IVW2"/>
<feature type="region of interest" description="Disordered" evidence="1">
    <location>
        <begin position="1"/>
        <end position="65"/>
    </location>
</feature>
<protein>
    <submittedName>
        <fullName evidence="2">Uncharacterized protein</fullName>
    </submittedName>
</protein>
<accession>A0A3N4IVW2</accession>
<sequence>MTAPSGGRQAPEKGPSSEFPLSPRTAASKMMKKEKGSRQPEAVKYRQHSGTKHGEPEAESLGKQK</sequence>
<name>A0A3N4IVW2_9PEZI</name>